<dbReference type="GO" id="GO:0030014">
    <property type="term" value="C:CCR4-NOT complex"/>
    <property type="evidence" value="ECO:0007669"/>
    <property type="project" value="InterPro"/>
</dbReference>
<evidence type="ECO:0000313" key="2">
    <source>
        <dbReference type="EMBL" id="PSS08395.1"/>
    </source>
</evidence>
<organism evidence="2 3">
    <name type="scientific">Actinidia chinensis var. chinensis</name>
    <name type="common">Chinese soft-hair kiwi</name>
    <dbReference type="NCBI Taxonomy" id="1590841"/>
    <lineage>
        <taxon>Eukaryota</taxon>
        <taxon>Viridiplantae</taxon>
        <taxon>Streptophyta</taxon>
        <taxon>Embryophyta</taxon>
        <taxon>Tracheophyta</taxon>
        <taxon>Spermatophyta</taxon>
        <taxon>Magnoliopsida</taxon>
        <taxon>eudicotyledons</taxon>
        <taxon>Gunneridae</taxon>
        <taxon>Pentapetalae</taxon>
        <taxon>asterids</taxon>
        <taxon>Ericales</taxon>
        <taxon>Actinidiaceae</taxon>
        <taxon>Actinidia</taxon>
    </lineage>
</organism>
<comment type="caution">
    <text evidence="2">The sequence shown here is derived from an EMBL/GenBank/DDBJ whole genome shotgun (WGS) entry which is preliminary data.</text>
</comment>
<reference evidence="3" key="2">
    <citation type="journal article" date="2018" name="BMC Genomics">
        <title>A manually annotated Actinidia chinensis var. chinensis (kiwifruit) genome highlights the challenges associated with draft genomes and gene prediction in plants.</title>
        <authorList>
            <person name="Pilkington S.M."/>
            <person name="Crowhurst R."/>
            <person name="Hilario E."/>
            <person name="Nardozza S."/>
            <person name="Fraser L."/>
            <person name="Peng Y."/>
            <person name="Gunaseelan K."/>
            <person name="Simpson R."/>
            <person name="Tahir J."/>
            <person name="Deroles S.C."/>
            <person name="Templeton K."/>
            <person name="Luo Z."/>
            <person name="Davy M."/>
            <person name="Cheng C."/>
            <person name="McNeilage M."/>
            <person name="Scaglione D."/>
            <person name="Liu Y."/>
            <person name="Zhang Q."/>
            <person name="Datson P."/>
            <person name="De Silva N."/>
            <person name="Gardiner S.E."/>
            <person name="Bassett H."/>
            <person name="Chagne D."/>
            <person name="McCallum J."/>
            <person name="Dzierzon H."/>
            <person name="Deng C."/>
            <person name="Wang Y.Y."/>
            <person name="Barron L."/>
            <person name="Manako K."/>
            <person name="Bowen J."/>
            <person name="Foster T.M."/>
            <person name="Erridge Z.A."/>
            <person name="Tiffin H."/>
            <person name="Waite C.N."/>
            <person name="Davies K.M."/>
            <person name="Grierson E.P."/>
            <person name="Laing W.A."/>
            <person name="Kirk R."/>
            <person name="Chen X."/>
            <person name="Wood M."/>
            <person name="Montefiori M."/>
            <person name="Brummell D.A."/>
            <person name="Schwinn K.E."/>
            <person name="Catanach A."/>
            <person name="Fullerton C."/>
            <person name="Li D."/>
            <person name="Meiyalaghan S."/>
            <person name="Nieuwenhuizen N."/>
            <person name="Read N."/>
            <person name="Prakash R."/>
            <person name="Hunter D."/>
            <person name="Zhang H."/>
            <person name="McKenzie M."/>
            <person name="Knabel M."/>
            <person name="Harris A."/>
            <person name="Allan A.C."/>
            <person name="Gleave A."/>
            <person name="Chen A."/>
            <person name="Janssen B.J."/>
            <person name="Plunkett B."/>
            <person name="Ampomah-Dwamena C."/>
            <person name="Voogd C."/>
            <person name="Leif D."/>
            <person name="Lafferty D."/>
            <person name="Souleyre E.J.F."/>
            <person name="Varkonyi-Gasic E."/>
            <person name="Gambi F."/>
            <person name="Hanley J."/>
            <person name="Yao J.L."/>
            <person name="Cheung J."/>
            <person name="David K.M."/>
            <person name="Warren B."/>
            <person name="Marsh K."/>
            <person name="Snowden K.C."/>
            <person name="Lin-Wang K."/>
            <person name="Brian L."/>
            <person name="Martinez-Sanchez M."/>
            <person name="Wang M."/>
            <person name="Ileperuma N."/>
            <person name="Macnee N."/>
            <person name="Campin R."/>
            <person name="McAtee P."/>
            <person name="Drummond R.S.M."/>
            <person name="Espley R.V."/>
            <person name="Ireland H.S."/>
            <person name="Wu R."/>
            <person name="Atkinson R.G."/>
            <person name="Karunairetnam S."/>
            <person name="Bulley S."/>
            <person name="Chunkath S."/>
            <person name="Hanley Z."/>
            <person name="Storey R."/>
            <person name="Thrimawithana A.H."/>
            <person name="Thomson S."/>
            <person name="David C."/>
            <person name="Testolin R."/>
            <person name="Huang H."/>
            <person name="Hellens R.P."/>
            <person name="Schaffer R.J."/>
        </authorList>
    </citation>
    <scope>NUCLEOTIDE SEQUENCE [LARGE SCALE GENOMIC DNA]</scope>
    <source>
        <strain evidence="3">cv. Red5</strain>
    </source>
</reference>
<dbReference type="OMA" id="NMVLRHR"/>
<gene>
    <name evidence="2" type="ORF">CEY00_Acc18746</name>
</gene>
<dbReference type="PANTHER" id="PTHR12979:SF5">
    <property type="entry name" value="CCR4-NOT TRANSCRIPTION COMPLEX SUBUNIT 10"/>
    <property type="match status" value="1"/>
</dbReference>
<dbReference type="PANTHER" id="PTHR12979">
    <property type="entry name" value="CCR4-NOT TRANSCRIPTION COMPLEX SUBUNIT 10"/>
    <property type="match status" value="1"/>
</dbReference>
<feature type="region of interest" description="Disordered" evidence="1">
    <location>
        <begin position="1"/>
        <end position="22"/>
    </location>
</feature>
<dbReference type="Proteomes" id="UP000241394">
    <property type="component" value="Chromosome LG16"/>
</dbReference>
<dbReference type="InParanoid" id="A0A2R6QIE1"/>
<protein>
    <submittedName>
        <fullName evidence="2">CCR4-NOT transcription complex subunit 10 like</fullName>
    </submittedName>
</protein>
<name>A0A2R6QIE1_ACTCC</name>
<dbReference type="GO" id="GO:0006402">
    <property type="term" value="P:mRNA catabolic process"/>
    <property type="evidence" value="ECO:0007669"/>
    <property type="project" value="TreeGrafter"/>
</dbReference>
<feature type="compositionally biased region" description="Low complexity" evidence="1">
    <location>
        <begin position="1"/>
        <end position="15"/>
    </location>
</feature>
<dbReference type="Gramene" id="PSS08395">
    <property type="protein sequence ID" value="PSS08395"/>
    <property type="gene ID" value="CEY00_Acc18746"/>
</dbReference>
<accession>A0A2R6QIE1</accession>
<keyword evidence="3" id="KW-1185">Reference proteome</keyword>
<dbReference type="OrthoDB" id="1690097at2759"/>
<dbReference type="EMBL" id="NKQK01000016">
    <property type="protein sequence ID" value="PSS08395.1"/>
    <property type="molecule type" value="Genomic_DNA"/>
</dbReference>
<evidence type="ECO:0000313" key="3">
    <source>
        <dbReference type="Proteomes" id="UP000241394"/>
    </source>
</evidence>
<sequence length="107" mass="11491">MDSKDSSLSLSSSSSMAGSRDAEEDGVLPAAAALAKDASVAFHSGKFAECVDLLNQLLQKKETDPKVLHNIAVGRYFQDGCSDPRKLLEVLNNVKVCVNMVLRHRGS</sequence>
<reference evidence="2 3" key="1">
    <citation type="submission" date="2017-07" db="EMBL/GenBank/DDBJ databases">
        <title>An improved, manually edited Actinidia chinensis var. chinensis (kiwifruit) genome highlights the challenges associated with draft genomes and gene prediction in plants.</title>
        <authorList>
            <person name="Pilkington S."/>
            <person name="Crowhurst R."/>
            <person name="Hilario E."/>
            <person name="Nardozza S."/>
            <person name="Fraser L."/>
            <person name="Peng Y."/>
            <person name="Gunaseelan K."/>
            <person name="Simpson R."/>
            <person name="Tahir J."/>
            <person name="Deroles S."/>
            <person name="Templeton K."/>
            <person name="Luo Z."/>
            <person name="Davy M."/>
            <person name="Cheng C."/>
            <person name="Mcneilage M."/>
            <person name="Scaglione D."/>
            <person name="Liu Y."/>
            <person name="Zhang Q."/>
            <person name="Datson P."/>
            <person name="De Silva N."/>
            <person name="Gardiner S."/>
            <person name="Bassett H."/>
            <person name="Chagne D."/>
            <person name="Mccallum J."/>
            <person name="Dzierzon H."/>
            <person name="Deng C."/>
            <person name="Wang Y.-Y."/>
            <person name="Barron N."/>
            <person name="Manako K."/>
            <person name="Bowen J."/>
            <person name="Foster T."/>
            <person name="Erridge Z."/>
            <person name="Tiffin H."/>
            <person name="Waite C."/>
            <person name="Davies K."/>
            <person name="Grierson E."/>
            <person name="Laing W."/>
            <person name="Kirk R."/>
            <person name="Chen X."/>
            <person name="Wood M."/>
            <person name="Montefiori M."/>
            <person name="Brummell D."/>
            <person name="Schwinn K."/>
            <person name="Catanach A."/>
            <person name="Fullerton C."/>
            <person name="Li D."/>
            <person name="Meiyalaghan S."/>
            <person name="Nieuwenhuizen N."/>
            <person name="Read N."/>
            <person name="Prakash R."/>
            <person name="Hunter D."/>
            <person name="Zhang H."/>
            <person name="Mckenzie M."/>
            <person name="Knabel M."/>
            <person name="Harris A."/>
            <person name="Allan A."/>
            <person name="Chen A."/>
            <person name="Janssen B."/>
            <person name="Plunkett B."/>
            <person name="Dwamena C."/>
            <person name="Voogd C."/>
            <person name="Leif D."/>
            <person name="Lafferty D."/>
            <person name="Souleyre E."/>
            <person name="Varkonyi-Gasic E."/>
            <person name="Gambi F."/>
            <person name="Hanley J."/>
            <person name="Yao J.-L."/>
            <person name="Cheung J."/>
            <person name="David K."/>
            <person name="Warren B."/>
            <person name="Marsh K."/>
            <person name="Snowden K."/>
            <person name="Lin-Wang K."/>
            <person name="Brian L."/>
            <person name="Martinez-Sanchez M."/>
            <person name="Wang M."/>
            <person name="Ileperuma N."/>
            <person name="Macnee N."/>
            <person name="Campin R."/>
            <person name="Mcatee P."/>
            <person name="Drummond R."/>
            <person name="Espley R."/>
            <person name="Ireland H."/>
            <person name="Wu R."/>
            <person name="Atkinson R."/>
            <person name="Karunairetnam S."/>
            <person name="Bulley S."/>
            <person name="Chunkath S."/>
            <person name="Hanley Z."/>
            <person name="Storey R."/>
            <person name="Thrimawithana A."/>
            <person name="Thomson S."/>
            <person name="David C."/>
            <person name="Testolin R."/>
        </authorList>
    </citation>
    <scope>NUCLEOTIDE SEQUENCE [LARGE SCALE GENOMIC DNA]</scope>
    <source>
        <strain evidence="3">cv. Red5</strain>
        <tissue evidence="2">Young leaf</tissue>
    </source>
</reference>
<dbReference type="STRING" id="1590841.A0A2R6QIE1"/>
<dbReference type="InterPro" id="IPR039740">
    <property type="entry name" value="CNOT10"/>
</dbReference>
<proteinExistence type="predicted"/>
<dbReference type="GO" id="GO:0017148">
    <property type="term" value="P:negative regulation of translation"/>
    <property type="evidence" value="ECO:0007669"/>
    <property type="project" value="TreeGrafter"/>
</dbReference>
<evidence type="ECO:0000256" key="1">
    <source>
        <dbReference type="SAM" id="MobiDB-lite"/>
    </source>
</evidence>
<dbReference type="AlphaFoldDB" id="A0A2R6QIE1"/>